<dbReference type="Proteomes" id="UP000054564">
    <property type="component" value="Unassembled WGS sequence"/>
</dbReference>
<keyword evidence="1" id="KW-0732">Signal</keyword>
<dbReference type="AlphaFoldDB" id="A0A0L0V7S8"/>
<keyword evidence="3" id="KW-1185">Reference proteome</keyword>
<gene>
    <name evidence="2" type="ORF">PSTG_11349</name>
</gene>
<feature type="chain" id="PRO_5005548899" description="Ecp2 effector protein domain-containing protein" evidence="1">
    <location>
        <begin position="19"/>
        <end position="253"/>
    </location>
</feature>
<sequence length="253" mass="28184">MPVCRFIPLALLGLQVLATVPTHSPTPVCYEKKYKVHKADCITALSNIVYDNDGKLSHLGTQVAVAFESCVIAVYYSKDATVTRKKIDGTLETIFESCLVRNFIPSIHSAGMSIIPDSNDAEIYITPRQTPRNWNTPYDPDYPFDKPYCFQSGGAIATKKEDCIEAYRQIPSDNQGRLIDPKTKAPSHSISFKYNTCRVSFYTTDESKVIAKSEENRDIVARMANQCGKQWGTVNIKGAEGPNGHTIITTRTY</sequence>
<feature type="signal peptide" evidence="1">
    <location>
        <begin position="1"/>
        <end position="18"/>
    </location>
</feature>
<evidence type="ECO:0000313" key="2">
    <source>
        <dbReference type="EMBL" id="KNE95365.1"/>
    </source>
</evidence>
<reference evidence="3" key="1">
    <citation type="submission" date="2014-03" db="EMBL/GenBank/DDBJ databases">
        <title>The Genome Sequence of Puccinia striiformis f. sp. tritici PST-78.</title>
        <authorList>
            <consortium name="The Broad Institute Genome Sequencing Platform"/>
            <person name="Cuomo C."/>
            <person name="Hulbert S."/>
            <person name="Chen X."/>
            <person name="Walker B."/>
            <person name="Young S.K."/>
            <person name="Zeng Q."/>
            <person name="Gargeya S."/>
            <person name="Fitzgerald M."/>
            <person name="Haas B."/>
            <person name="Abouelleil A."/>
            <person name="Alvarado L."/>
            <person name="Arachchi H.M."/>
            <person name="Berlin A.M."/>
            <person name="Chapman S.B."/>
            <person name="Goldberg J."/>
            <person name="Griggs A."/>
            <person name="Gujja S."/>
            <person name="Hansen M."/>
            <person name="Howarth C."/>
            <person name="Imamovic A."/>
            <person name="Larimer J."/>
            <person name="McCowan C."/>
            <person name="Montmayeur A."/>
            <person name="Murphy C."/>
            <person name="Neiman D."/>
            <person name="Pearson M."/>
            <person name="Priest M."/>
            <person name="Roberts A."/>
            <person name="Saif S."/>
            <person name="Shea T."/>
            <person name="Sisk P."/>
            <person name="Sykes S."/>
            <person name="Wortman J."/>
            <person name="Nusbaum C."/>
            <person name="Birren B."/>
        </authorList>
    </citation>
    <scope>NUCLEOTIDE SEQUENCE [LARGE SCALE GENOMIC DNA]</scope>
    <source>
        <strain evidence="3">race PST-78</strain>
    </source>
</reference>
<protein>
    <recommendedName>
        <fullName evidence="4">Ecp2 effector protein domain-containing protein</fullName>
    </recommendedName>
</protein>
<evidence type="ECO:0000313" key="3">
    <source>
        <dbReference type="Proteomes" id="UP000054564"/>
    </source>
</evidence>
<comment type="caution">
    <text evidence="2">The sequence shown here is derived from an EMBL/GenBank/DDBJ whole genome shotgun (WGS) entry which is preliminary data.</text>
</comment>
<name>A0A0L0V7S8_9BASI</name>
<proteinExistence type="predicted"/>
<evidence type="ECO:0000256" key="1">
    <source>
        <dbReference type="SAM" id="SignalP"/>
    </source>
</evidence>
<dbReference type="EMBL" id="AJIL01000098">
    <property type="protein sequence ID" value="KNE95365.1"/>
    <property type="molecule type" value="Genomic_DNA"/>
</dbReference>
<evidence type="ECO:0008006" key="4">
    <source>
        <dbReference type="Google" id="ProtNLM"/>
    </source>
</evidence>
<organism evidence="2 3">
    <name type="scientific">Puccinia striiformis f. sp. tritici PST-78</name>
    <dbReference type="NCBI Taxonomy" id="1165861"/>
    <lineage>
        <taxon>Eukaryota</taxon>
        <taxon>Fungi</taxon>
        <taxon>Dikarya</taxon>
        <taxon>Basidiomycota</taxon>
        <taxon>Pucciniomycotina</taxon>
        <taxon>Pucciniomycetes</taxon>
        <taxon>Pucciniales</taxon>
        <taxon>Pucciniaceae</taxon>
        <taxon>Puccinia</taxon>
    </lineage>
</organism>
<accession>A0A0L0V7S8</accession>